<protein>
    <submittedName>
        <fullName evidence="2">Uncharacterized protein</fullName>
    </submittedName>
</protein>
<name>A0A420IZH4_9PEZI</name>
<comment type="caution">
    <text evidence="2">The sequence shown here is derived from an EMBL/GenBank/DDBJ whole genome shotgun (WGS) entry which is preliminary data.</text>
</comment>
<feature type="region of interest" description="Disordered" evidence="1">
    <location>
        <begin position="32"/>
        <end position="77"/>
    </location>
</feature>
<reference evidence="2 3" key="1">
    <citation type="journal article" date="2018" name="BMC Genomics">
        <title>Comparative genome analyses reveal sequence features reflecting distinct modes of host-adaptation between dicot and monocot powdery mildew.</title>
        <authorList>
            <person name="Wu Y."/>
            <person name="Ma X."/>
            <person name="Pan Z."/>
            <person name="Kale S.D."/>
            <person name="Song Y."/>
            <person name="King H."/>
            <person name="Zhang Q."/>
            <person name="Presley C."/>
            <person name="Deng X."/>
            <person name="Wei C.I."/>
            <person name="Xiao S."/>
        </authorList>
    </citation>
    <scope>NUCLEOTIDE SEQUENCE [LARGE SCALE GENOMIC DNA]</scope>
    <source>
        <strain evidence="2">UMSG1</strain>
    </source>
</reference>
<sequence length="330" mass="38072">MDTQKRHKLRKIVYAKTPRFPVLFSTKVEIKEEPTVEPSLLQSSQDQEIDEKKEGKSENLRGEAKRRKRKNYSDPPSKPCPFCGGKHWKKNCEQRPPKRVKKEMELKEEDCERESCDQKTKRADKNDRYLDGTFVVVKIPAHIVNEITEELFAHLCEKSGVIRPGTMISQLSRRYCLIRYTSKTMAEEVVGRNIVFPKSLGLPRDIMTQILHYVPGGPRVFWTNRSVPFTEIEVQEMIERKFPARAYWMGTKTVGTGIKTDKLLVHFEKSISLCSFDLADGKAFVRFWLAARSKRCVFCNGEHSEEMASCPKVRSSTIGASLKNRLITRP</sequence>
<proteinExistence type="predicted"/>
<feature type="compositionally biased region" description="Basic and acidic residues" evidence="1">
    <location>
        <begin position="50"/>
        <end position="63"/>
    </location>
</feature>
<organism evidence="2 3">
    <name type="scientific">Golovinomyces cichoracearum</name>
    <dbReference type="NCBI Taxonomy" id="62708"/>
    <lineage>
        <taxon>Eukaryota</taxon>
        <taxon>Fungi</taxon>
        <taxon>Dikarya</taxon>
        <taxon>Ascomycota</taxon>
        <taxon>Pezizomycotina</taxon>
        <taxon>Leotiomycetes</taxon>
        <taxon>Erysiphales</taxon>
        <taxon>Erysiphaceae</taxon>
        <taxon>Golovinomyces</taxon>
    </lineage>
</organism>
<dbReference type="Proteomes" id="UP000285326">
    <property type="component" value="Unassembled WGS sequence"/>
</dbReference>
<gene>
    <name evidence="2" type="ORF">GcM1_198038</name>
</gene>
<dbReference type="AlphaFoldDB" id="A0A420IZH4"/>
<evidence type="ECO:0000256" key="1">
    <source>
        <dbReference type="SAM" id="MobiDB-lite"/>
    </source>
</evidence>
<accession>A0A420IZH4</accession>
<dbReference type="EMBL" id="MCBS01019809">
    <property type="protein sequence ID" value="RKF79952.1"/>
    <property type="molecule type" value="Genomic_DNA"/>
</dbReference>
<evidence type="ECO:0000313" key="3">
    <source>
        <dbReference type="Proteomes" id="UP000285326"/>
    </source>
</evidence>
<evidence type="ECO:0000313" key="2">
    <source>
        <dbReference type="EMBL" id="RKF79952.1"/>
    </source>
</evidence>